<evidence type="ECO:0000313" key="8">
    <source>
        <dbReference type="Proteomes" id="UP000192596"/>
    </source>
</evidence>
<evidence type="ECO:0000313" key="7">
    <source>
        <dbReference type="EMBL" id="OQO13030.1"/>
    </source>
</evidence>
<dbReference type="InterPro" id="IPR018506">
    <property type="entry name" value="Cyt_B5_heme-BS"/>
</dbReference>
<evidence type="ECO:0000256" key="1">
    <source>
        <dbReference type="ARBA" id="ARBA00022617"/>
    </source>
</evidence>
<comment type="caution">
    <text evidence="7">The sequence shown here is derived from an EMBL/GenBank/DDBJ whole genome shotgun (WGS) entry which is preliminary data.</text>
</comment>
<comment type="similarity">
    <text evidence="4 5">Belongs to the cytochrome b5 family.</text>
</comment>
<dbReference type="GO" id="GO:0016020">
    <property type="term" value="C:membrane"/>
    <property type="evidence" value="ECO:0007669"/>
    <property type="project" value="TreeGrafter"/>
</dbReference>
<dbReference type="InterPro" id="IPR050668">
    <property type="entry name" value="Cytochrome_b5"/>
</dbReference>
<evidence type="ECO:0000259" key="6">
    <source>
        <dbReference type="PROSITE" id="PS50255"/>
    </source>
</evidence>
<dbReference type="AlphaFoldDB" id="A0A1V8TNT3"/>
<evidence type="ECO:0000256" key="3">
    <source>
        <dbReference type="ARBA" id="ARBA00023004"/>
    </source>
</evidence>
<dbReference type="GO" id="GO:0046872">
    <property type="term" value="F:metal ion binding"/>
    <property type="evidence" value="ECO:0007669"/>
    <property type="project" value="UniProtKB-UniRule"/>
</dbReference>
<dbReference type="InterPro" id="IPR036400">
    <property type="entry name" value="Cyt_B5-like_heme/steroid_sf"/>
</dbReference>
<dbReference type="Proteomes" id="UP000192596">
    <property type="component" value="Unassembled WGS sequence"/>
</dbReference>
<proteinExistence type="inferred from homology"/>
<protein>
    <recommendedName>
        <fullName evidence="6">Cytochrome b5 heme-binding domain-containing protein</fullName>
    </recommendedName>
</protein>
<dbReference type="PROSITE" id="PS50255">
    <property type="entry name" value="CYTOCHROME_B5_2"/>
    <property type="match status" value="1"/>
</dbReference>
<evidence type="ECO:0000256" key="4">
    <source>
        <dbReference type="ARBA" id="ARBA00038168"/>
    </source>
</evidence>
<dbReference type="InterPro" id="IPR001199">
    <property type="entry name" value="Cyt_B5-like_heme/steroid-bd"/>
</dbReference>
<dbReference type="SUPFAM" id="SSF55856">
    <property type="entry name" value="Cytochrome b5-like heme/steroid binding domain"/>
    <property type="match status" value="1"/>
</dbReference>
<dbReference type="PROSITE" id="PS00191">
    <property type="entry name" value="CYTOCHROME_B5_1"/>
    <property type="match status" value="1"/>
</dbReference>
<sequence>MGWVRVARNGRSAQDTIDTLSQDPSKTILKYEDAVHVEVADITPSKNNETQYPFHPVTLSVDALPYIEPDVVRNTKGDSTKIWLVIDSIVYDCTSFVNEHPGGESFITSFQGEDCSWQFKRFHSSAHMKEFGQPLRIGRTSGICNRFKERPRLVGLRGFNRSDEW</sequence>
<gene>
    <name evidence="7" type="ORF">B0A48_02494</name>
</gene>
<feature type="domain" description="Cytochrome b5 heme-binding" evidence="6">
    <location>
        <begin position="64"/>
        <end position="141"/>
    </location>
</feature>
<dbReference type="Pfam" id="PF00173">
    <property type="entry name" value="Cyt-b5"/>
    <property type="match status" value="1"/>
</dbReference>
<dbReference type="PANTHER" id="PTHR19359:SF95">
    <property type="entry name" value="CYTOCHROME B5 TYPE B"/>
    <property type="match status" value="1"/>
</dbReference>
<accession>A0A1V8TNT3</accession>
<evidence type="ECO:0000256" key="5">
    <source>
        <dbReference type="RuleBase" id="RU362121"/>
    </source>
</evidence>
<name>A0A1V8TNT3_9PEZI</name>
<dbReference type="GO" id="GO:0020037">
    <property type="term" value="F:heme binding"/>
    <property type="evidence" value="ECO:0007669"/>
    <property type="project" value="UniProtKB-UniRule"/>
</dbReference>
<reference evidence="8" key="1">
    <citation type="submission" date="2017-03" db="EMBL/GenBank/DDBJ databases">
        <title>Genomes of endolithic fungi from Antarctica.</title>
        <authorList>
            <person name="Coleine C."/>
            <person name="Masonjones S."/>
            <person name="Stajich J.E."/>
        </authorList>
    </citation>
    <scope>NUCLEOTIDE SEQUENCE [LARGE SCALE GENOMIC DNA]</scope>
    <source>
        <strain evidence="8">CCFEE 5527</strain>
    </source>
</reference>
<dbReference type="STRING" id="1507870.A0A1V8TNT3"/>
<keyword evidence="1 5" id="KW-0349">Heme</keyword>
<evidence type="ECO:0000256" key="2">
    <source>
        <dbReference type="ARBA" id="ARBA00022723"/>
    </source>
</evidence>
<dbReference type="EMBL" id="NAJO01000004">
    <property type="protein sequence ID" value="OQO13030.1"/>
    <property type="molecule type" value="Genomic_DNA"/>
</dbReference>
<dbReference type="SMART" id="SM01117">
    <property type="entry name" value="Cyt-b5"/>
    <property type="match status" value="1"/>
</dbReference>
<dbReference type="OrthoDB" id="260519at2759"/>
<organism evidence="7 8">
    <name type="scientific">Cryoendolithus antarcticus</name>
    <dbReference type="NCBI Taxonomy" id="1507870"/>
    <lineage>
        <taxon>Eukaryota</taxon>
        <taxon>Fungi</taxon>
        <taxon>Dikarya</taxon>
        <taxon>Ascomycota</taxon>
        <taxon>Pezizomycotina</taxon>
        <taxon>Dothideomycetes</taxon>
        <taxon>Dothideomycetidae</taxon>
        <taxon>Cladosporiales</taxon>
        <taxon>Cladosporiaceae</taxon>
        <taxon>Cryoendolithus</taxon>
    </lineage>
</organism>
<keyword evidence="8" id="KW-1185">Reference proteome</keyword>
<dbReference type="PANTHER" id="PTHR19359">
    <property type="entry name" value="CYTOCHROME B5"/>
    <property type="match status" value="1"/>
</dbReference>
<dbReference type="Gene3D" id="3.10.120.10">
    <property type="entry name" value="Cytochrome b5-like heme/steroid binding domain"/>
    <property type="match status" value="1"/>
</dbReference>
<dbReference type="InParanoid" id="A0A1V8TNT3"/>
<keyword evidence="2 5" id="KW-0479">Metal-binding</keyword>
<keyword evidence="3 5" id="KW-0408">Iron</keyword>